<dbReference type="AlphaFoldDB" id="A0A0F9SFI2"/>
<evidence type="ECO:0000313" key="1">
    <source>
        <dbReference type="EMBL" id="KKN67650.1"/>
    </source>
</evidence>
<gene>
    <name evidence="1" type="ORF">LCGC14_0459090</name>
</gene>
<proteinExistence type="predicted"/>
<comment type="caution">
    <text evidence="1">The sequence shown here is derived from an EMBL/GenBank/DDBJ whole genome shotgun (WGS) entry which is preliminary data.</text>
</comment>
<name>A0A0F9SFI2_9ZZZZ</name>
<protein>
    <submittedName>
        <fullName evidence="1">Uncharacterized protein</fullName>
    </submittedName>
</protein>
<accession>A0A0F9SFI2</accession>
<reference evidence="1" key="1">
    <citation type="journal article" date="2015" name="Nature">
        <title>Complex archaea that bridge the gap between prokaryotes and eukaryotes.</title>
        <authorList>
            <person name="Spang A."/>
            <person name="Saw J.H."/>
            <person name="Jorgensen S.L."/>
            <person name="Zaremba-Niedzwiedzka K."/>
            <person name="Martijn J."/>
            <person name="Lind A.E."/>
            <person name="van Eijk R."/>
            <person name="Schleper C."/>
            <person name="Guy L."/>
            <person name="Ettema T.J."/>
        </authorList>
    </citation>
    <scope>NUCLEOTIDE SEQUENCE</scope>
</reference>
<dbReference type="EMBL" id="LAZR01000468">
    <property type="protein sequence ID" value="KKN67650.1"/>
    <property type="molecule type" value="Genomic_DNA"/>
</dbReference>
<organism evidence="1">
    <name type="scientific">marine sediment metagenome</name>
    <dbReference type="NCBI Taxonomy" id="412755"/>
    <lineage>
        <taxon>unclassified sequences</taxon>
        <taxon>metagenomes</taxon>
        <taxon>ecological metagenomes</taxon>
    </lineage>
</organism>
<sequence length="154" mass="17619">MSAKPKQSQPNMANLFSGLMKQAQKGQSDEWWQTYHYPETVNFYPEQLIGCARSALYAKAMEKGVVFEMEKYEHGFLEKDNLDELVKCFDGRLIFQYQGSVFDALFCVFNDGAIYVHSTNSSAAGQVVQFRIVTLDEKKIGLFNSHYKSCVKNE</sequence>